<dbReference type="EMBL" id="VSRR010000432">
    <property type="protein sequence ID" value="MPC15512.1"/>
    <property type="molecule type" value="Genomic_DNA"/>
</dbReference>
<comment type="caution">
    <text evidence="1">The sequence shown here is derived from an EMBL/GenBank/DDBJ whole genome shotgun (WGS) entry which is preliminary data.</text>
</comment>
<evidence type="ECO:0000313" key="2">
    <source>
        <dbReference type="Proteomes" id="UP000324222"/>
    </source>
</evidence>
<dbReference type="Proteomes" id="UP000324222">
    <property type="component" value="Unassembled WGS sequence"/>
</dbReference>
<proteinExistence type="predicted"/>
<name>A0A5B7D0E6_PORTR</name>
<dbReference type="AlphaFoldDB" id="A0A5B7D0E6"/>
<accession>A0A5B7D0E6</accession>
<keyword evidence="2" id="KW-1185">Reference proteome</keyword>
<sequence length="51" mass="5886">MQEYVILNWGMGKEDAREPLFTTMCVDVRLSDIFSSIKSNFCIRVLKSLSI</sequence>
<protein>
    <submittedName>
        <fullName evidence="1">Uncharacterized protein</fullName>
    </submittedName>
</protein>
<gene>
    <name evidence="1" type="ORF">E2C01_008304</name>
</gene>
<reference evidence="1 2" key="1">
    <citation type="submission" date="2019-05" db="EMBL/GenBank/DDBJ databases">
        <title>Another draft genome of Portunus trituberculatus and its Hox gene families provides insights of decapod evolution.</title>
        <authorList>
            <person name="Jeong J.-H."/>
            <person name="Song I."/>
            <person name="Kim S."/>
            <person name="Choi T."/>
            <person name="Kim D."/>
            <person name="Ryu S."/>
            <person name="Kim W."/>
        </authorList>
    </citation>
    <scope>NUCLEOTIDE SEQUENCE [LARGE SCALE GENOMIC DNA]</scope>
    <source>
        <tissue evidence="1">Muscle</tissue>
    </source>
</reference>
<organism evidence="1 2">
    <name type="scientific">Portunus trituberculatus</name>
    <name type="common">Swimming crab</name>
    <name type="synonym">Neptunus trituberculatus</name>
    <dbReference type="NCBI Taxonomy" id="210409"/>
    <lineage>
        <taxon>Eukaryota</taxon>
        <taxon>Metazoa</taxon>
        <taxon>Ecdysozoa</taxon>
        <taxon>Arthropoda</taxon>
        <taxon>Crustacea</taxon>
        <taxon>Multicrustacea</taxon>
        <taxon>Malacostraca</taxon>
        <taxon>Eumalacostraca</taxon>
        <taxon>Eucarida</taxon>
        <taxon>Decapoda</taxon>
        <taxon>Pleocyemata</taxon>
        <taxon>Brachyura</taxon>
        <taxon>Eubrachyura</taxon>
        <taxon>Portunoidea</taxon>
        <taxon>Portunidae</taxon>
        <taxon>Portuninae</taxon>
        <taxon>Portunus</taxon>
    </lineage>
</organism>
<evidence type="ECO:0000313" key="1">
    <source>
        <dbReference type="EMBL" id="MPC15512.1"/>
    </source>
</evidence>